<dbReference type="GO" id="GO:0016779">
    <property type="term" value="F:nucleotidyltransferase activity"/>
    <property type="evidence" value="ECO:0007669"/>
    <property type="project" value="UniProtKB-KW"/>
</dbReference>
<name>A0A1Y2SWT3_9BIFI</name>
<evidence type="ECO:0000256" key="4">
    <source>
        <dbReference type="ARBA" id="ARBA00022695"/>
    </source>
</evidence>
<dbReference type="STRING" id="1160091.B9T39_04480"/>
<keyword evidence="10" id="KW-0694">RNA-binding</keyword>
<sequence length="539" mass="61322">MVCAGELRFSVTSPFFLCYVVSPRGHAPGPCGKIAYAQSTGVQLSEEKPQQAVHGIISYERILVDNAKEYAVSPVALELGELFAAHGYELALVGGPVRDLLLGRPAHDLDFCTSARPEEFEHLLKEWGNGFWDMGRKFGTLGALKRMPDGREYSVEVTTYRSDSYEPDSRKPDVNYGDSLEGDLSRRDFTVNAMAIRVPSLEFVDPFDGRRDLERGMLRTPVAPEQSFDDDPLRMMRAVRFVAQLNFRIALDTAEALADMAPRIEIVSAERVRDELCKLLLSDHPRQGLEALVDSGLADYVFPELPDLELEIDEHHRHKDVYEHTLQVLERAIALETDEEGPVPGPDLMLRLAAIMHDIGKPRTRKYEANGKVSFLHHDVVGAKMTKKRMRALHFDNHMVEDVSALVEMHLRFHGYVDERWSDAAVRRYVKDSGHLYHRLNRLTRADATTQNKAKEQMFARAMDDLEERVIELKKKEDFDSIRPDLNGDEIMSILSLKPGPLVGRAYRHMLDYRLDNGPAEHDVAVAELLRWYEDETRE</sequence>
<comment type="caution">
    <text evidence="12">The sequence shown here is derived from an EMBL/GenBank/DDBJ whole genome shotgun (WGS) entry which is preliminary data.</text>
</comment>
<evidence type="ECO:0000256" key="5">
    <source>
        <dbReference type="ARBA" id="ARBA00022723"/>
    </source>
</evidence>
<dbReference type="GO" id="GO:0042245">
    <property type="term" value="P:RNA repair"/>
    <property type="evidence" value="ECO:0007669"/>
    <property type="project" value="UniProtKB-KW"/>
</dbReference>
<evidence type="ECO:0000259" key="11">
    <source>
        <dbReference type="SMART" id="SM00471"/>
    </source>
</evidence>
<keyword evidence="4" id="KW-0548">Nucleotidyltransferase</keyword>
<dbReference type="CDD" id="cd00077">
    <property type="entry name" value="HDc"/>
    <property type="match status" value="1"/>
</dbReference>
<dbReference type="PANTHER" id="PTHR47545:SF1">
    <property type="entry name" value="MULTIFUNCTIONAL CCA PROTEIN"/>
    <property type="match status" value="1"/>
</dbReference>
<comment type="cofactor">
    <cofactor evidence="1">
        <name>Mg(2+)</name>
        <dbReference type="ChEBI" id="CHEBI:18420"/>
    </cofactor>
</comment>
<keyword evidence="3" id="KW-0819">tRNA processing</keyword>
<evidence type="ECO:0000313" key="12">
    <source>
        <dbReference type="EMBL" id="OTA29141.1"/>
    </source>
</evidence>
<dbReference type="EMBL" id="NEKC01000008">
    <property type="protein sequence ID" value="OTA29141.1"/>
    <property type="molecule type" value="Genomic_DNA"/>
</dbReference>
<evidence type="ECO:0000256" key="6">
    <source>
        <dbReference type="ARBA" id="ARBA00022741"/>
    </source>
</evidence>
<dbReference type="Pfam" id="PF01743">
    <property type="entry name" value="PolyA_pol"/>
    <property type="match status" value="1"/>
</dbReference>
<dbReference type="CDD" id="cd05398">
    <property type="entry name" value="NT_ClassII-CCAase"/>
    <property type="match status" value="1"/>
</dbReference>
<evidence type="ECO:0000256" key="10">
    <source>
        <dbReference type="ARBA" id="ARBA00022884"/>
    </source>
</evidence>
<dbReference type="InterPro" id="IPR006675">
    <property type="entry name" value="HDIG_dom"/>
</dbReference>
<keyword evidence="9" id="KW-0460">Magnesium</keyword>
<evidence type="ECO:0000256" key="8">
    <source>
        <dbReference type="ARBA" id="ARBA00022840"/>
    </source>
</evidence>
<dbReference type="GO" id="GO:0008033">
    <property type="term" value="P:tRNA processing"/>
    <property type="evidence" value="ECO:0007669"/>
    <property type="project" value="UniProtKB-KW"/>
</dbReference>
<dbReference type="Gene3D" id="3.30.460.10">
    <property type="entry name" value="Beta Polymerase, domain 2"/>
    <property type="match status" value="1"/>
</dbReference>
<dbReference type="InterPro" id="IPR032828">
    <property type="entry name" value="PolyA_RNA-bd"/>
</dbReference>
<dbReference type="GO" id="GO:0005524">
    <property type="term" value="F:ATP binding"/>
    <property type="evidence" value="ECO:0007669"/>
    <property type="project" value="UniProtKB-KW"/>
</dbReference>
<dbReference type="GO" id="GO:0046872">
    <property type="term" value="F:metal ion binding"/>
    <property type="evidence" value="ECO:0007669"/>
    <property type="project" value="UniProtKB-KW"/>
</dbReference>
<protein>
    <submittedName>
        <fullName evidence="12">CCA tRNA nucleotidyltransferase</fullName>
    </submittedName>
</protein>
<dbReference type="Gene3D" id="1.10.3090.10">
    <property type="entry name" value="cca-adding enzyme, domain 2"/>
    <property type="match status" value="1"/>
</dbReference>
<dbReference type="InterPro" id="IPR003607">
    <property type="entry name" value="HD/PDEase_dom"/>
</dbReference>
<dbReference type="GO" id="GO:0003723">
    <property type="term" value="F:RNA binding"/>
    <property type="evidence" value="ECO:0007669"/>
    <property type="project" value="UniProtKB-KW"/>
</dbReference>
<accession>A0A1Y2SWT3</accession>
<evidence type="ECO:0000313" key="13">
    <source>
        <dbReference type="Proteomes" id="UP000243540"/>
    </source>
</evidence>
<dbReference type="Pfam" id="PF12627">
    <property type="entry name" value="PolyA_pol_RNAbd"/>
    <property type="match status" value="1"/>
</dbReference>
<keyword evidence="7" id="KW-0692">RNA repair</keyword>
<dbReference type="Proteomes" id="UP000243540">
    <property type="component" value="Unassembled WGS sequence"/>
</dbReference>
<evidence type="ECO:0000256" key="9">
    <source>
        <dbReference type="ARBA" id="ARBA00022842"/>
    </source>
</evidence>
<dbReference type="InterPro" id="IPR043519">
    <property type="entry name" value="NT_sf"/>
</dbReference>
<dbReference type="SMART" id="SM00471">
    <property type="entry name" value="HDc"/>
    <property type="match status" value="1"/>
</dbReference>
<evidence type="ECO:0000256" key="7">
    <source>
        <dbReference type="ARBA" id="ARBA00022800"/>
    </source>
</evidence>
<reference evidence="12 13" key="1">
    <citation type="submission" date="2017-04" db="EMBL/GenBank/DDBJ databases">
        <title>Draft genome sequences of Alloscardovia macacae UMA81211 and UMA81212 isolated from the feces of a rhesus macaque (Macaca mulatta).</title>
        <authorList>
            <person name="Albert K."/>
            <person name="Sela D.A."/>
        </authorList>
    </citation>
    <scope>NUCLEOTIDE SEQUENCE [LARGE SCALE GENOMIC DNA]</scope>
    <source>
        <strain evidence="12 13">UMA81212</strain>
    </source>
</reference>
<dbReference type="InterPro" id="IPR050124">
    <property type="entry name" value="tRNA_CCA-adding_enzyme"/>
</dbReference>
<dbReference type="NCBIfam" id="TIGR02692">
    <property type="entry name" value="tRNA_CCA_actino"/>
    <property type="match status" value="1"/>
</dbReference>
<dbReference type="AlphaFoldDB" id="A0A1Y2SWT3"/>
<evidence type="ECO:0000256" key="2">
    <source>
        <dbReference type="ARBA" id="ARBA00022679"/>
    </source>
</evidence>
<dbReference type="InterPro" id="IPR002646">
    <property type="entry name" value="PolA_pol_head_dom"/>
</dbReference>
<dbReference type="InterPro" id="IPR006674">
    <property type="entry name" value="HD_domain"/>
</dbReference>
<dbReference type="InterPro" id="IPR014065">
    <property type="entry name" value="tRNA_adenylyltransferase"/>
</dbReference>
<keyword evidence="8" id="KW-0067">ATP-binding</keyword>
<dbReference type="SUPFAM" id="SSF81301">
    <property type="entry name" value="Nucleotidyltransferase"/>
    <property type="match status" value="1"/>
</dbReference>
<dbReference type="SUPFAM" id="SSF81891">
    <property type="entry name" value="Poly A polymerase C-terminal region-like"/>
    <property type="match status" value="1"/>
</dbReference>
<keyword evidence="6" id="KW-0547">Nucleotide-binding</keyword>
<gene>
    <name evidence="12" type="ORF">B9T39_04480</name>
</gene>
<proteinExistence type="predicted"/>
<keyword evidence="2 12" id="KW-0808">Transferase</keyword>
<feature type="domain" description="HD/PDEase" evidence="11">
    <location>
        <begin position="317"/>
        <end position="478"/>
    </location>
</feature>
<dbReference type="Pfam" id="PF01966">
    <property type="entry name" value="HD"/>
    <property type="match status" value="1"/>
</dbReference>
<dbReference type="NCBIfam" id="TIGR00277">
    <property type="entry name" value="HDIG"/>
    <property type="match status" value="1"/>
</dbReference>
<keyword evidence="5" id="KW-0479">Metal-binding</keyword>
<evidence type="ECO:0000256" key="3">
    <source>
        <dbReference type="ARBA" id="ARBA00022694"/>
    </source>
</evidence>
<evidence type="ECO:0000256" key="1">
    <source>
        <dbReference type="ARBA" id="ARBA00001946"/>
    </source>
</evidence>
<dbReference type="PANTHER" id="PTHR47545">
    <property type="entry name" value="MULTIFUNCTIONAL CCA PROTEIN"/>
    <property type="match status" value="1"/>
</dbReference>
<organism evidence="12 13">
    <name type="scientific">Alloscardovia macacae</name>
    <dbReference type="NCBI Taxonomy" id="1160091"/>
    <lineage>
        <taxon>Bacteria</taxon>
        <taxon>Bacillati</taxon>
        <taxon>Actinomycetota</taxon>
        <taxon>Actinomycetes</taxon>
        <taxon>Bifidobacteriales</taxon>
        <taxon>Bifidobacteriaceae</taxon>
        <taxon>Alloscardovia</taxon>
    </lineage>
</organism>